<evidence type="ECO:0000313" key="2">
    <source>
        <dbReference type="EMBL" id="MBL3656169.1"/>
    </source>
</evidence>
<keyword evidence="3" id="KW-1185">Reference proteome</keyword>
<gene>
    <name evidence="2" type="ORF">JL102_08510</name>
</gene>
<dbReference type="PANTHER" id="PTHR42886">
    <property type="entry name" value="RE40534P-RELATED"/>
    <property type="match status" value="1"/>
</dbReference>
<evidence type="ECO:0000313" key="3">
    <source>
        <dbReference type="Proteomes" id="UP000659388"/>
    </source>
</evidence>
<dbReference type="PANTHER" id="PTHR42886:SF53">
    <property type="entry name" value="ALPHA_BETA-HYDROLASES SUPERFAMILY PROTEIN"/>
    <property type="match status" value="1"/>
</dbReference>
<accession>A0A937JYZ5</accession>
<organism evidence="2 3">
    <name type="scientific">Fulvivirga sediminis</name>
    <dbReference type="NCBI Taxonomy" id="2803949"/>
    <lineage>
        <taxon>Bacteria</taxon>
        <taxon>Pseudomonadati</taxon>
        <taxon>Bacteroidota</taxon>
        <taxon>Cytophagia</taxon>
        <taxon>Cytophagales</taxon>
        <taxon>Fulvivirgaceae</taxon>
        <taxon>Fulvivirga</taxon>
    </lineage>
</organism>
<dbReference type="EMBL" id="JAESIY010000004">
    <property type="protein sequence ID" value="MBL3656169.1"/>
    <property type="molecule type" value="Genomic_DNA"/>
</dbReference>
<evidence type="ECO:0000259" key="1">
    <source>
        <dbReference type="Pfam" id="PF20434"/>
    </source>
</evidence>
<dbReference type="GO" id="GO:0016787">
    <property type="term" value="F:hydrolase activity"/>
    <property type="evidence" value="ECO:0007669"/>
    <property type="project" value="UniProtKB-KW"/>
</dbReference>
<keyword evidence="2" id="KW-0378">Hydrolase</keyword>
<comment type="caution">
    <text evidence="2">The sequence shown here is derived from an EMBL/GenBank/DDBJ whole genome shotgun (WGS) entry which is preliminary data.</text>
</comment>
<sequence length="295" mass="33719">MTNSLKLKDNILISGEHNAAKILVDVRYISNNSKKPLIIFIHGFKGFKDWGYFNILSEKFSKKEFIFAKFNFSHNGTTAENPTEFEDLQAFSQNNFSIEMDDIKSVIDYFHSDACEVPASEIDLNAIYLIGHSRGGGVSILKAAEDDRITALVTWASIADLKMRWPQQVLDQWKKDQVLHITNSRTNQQMPMDYQIVEDFFSHEERFTIANAARKLTIPQLIVHGTNDETVEHREALMLHEFNPQSELFLIEDADHVLGGSHPYSGDDLPQDAEKAFIKTLEFLQAIKNSELEHN</sequence>
<dbReference type="AlphaFoldDB" id="A0A937JYZ5"/>
<feature type="domain" description="BD-FAE-like" evidence="1">
    <location>
        <begin position="92"/>
        <end position="241"/>
    </location>
</feature>
<reference evidence="2" key="1">
    <citation type="submission" date="2021-01" db="EMBL/GenBank/DDBJ databases">
        <title>Fulvivirga kasyanovii gen. nov., sp nov., a novel member of the phylum Bacteroidetes isolated from seawater in a mussel farm.</title>
        <authorList>
            <person name="Zhao L.-H."/>
            <person name="Wang Z.-J."/>
        </authorList>
    </citation>
    <scope>NUCLEOTIDE SEQUENCE</scope>
    <source>
        <strain evidence="2">2943</strain>
    </source>
</reference>
<dbReference type="Proteomes" id="UP000659388">
    <property type="component" value="Unassembled WGS sequence"/>
</dbReference>
<dbReference type="InterPro" id="IPR029058">
    <property type="entry name" value="AB_hydrolase_fold"/>
</dbReference>
<dbReference type="Pfam" id="PF20434">
    <property type="entry name" value="BD-FAE"/>
    <property type="match status" value="1"/>
</dbReference>
<dbReference type="SUPFAM" id="SSF53474">
    <property type="entry name" value="alpha/beta-Hydrolases"/>
    <property type="match status" value="1"/>
</dbReference>
<dbReference type="RefSeq" id="WP_202243963.1">
    <property type="nucleotide sequence ID" value="NZ_JAESIY010000004.1"/>
</dbReference>
<proteinExistence type="predicted"/>
<name>A0A937JYZ5_9BACT</name>
<dbReference type="InterPro" id="IPR049492">
    <property type="entry name" value="BD-FAE-like_dom"/>
</dbReference>
<dbReference type="Gene3D" id="3.40.50.1820">
    <property type="entry name" value="alpha/beta hydrolase"/>
    <property type="match status" value="1"/>
</dbReference>
<protein>
    <submittedName>
        <fullName evidence="2">Alpha/beta hydrolase</fullName>
    </submittedName>
</protein>